<accession>A0A9P6AZR2</accession>
<evidence type="ECO:0000313" key="2">
    <source>
        <dbReference type="EMBL" id="KAF9514850.1"/>
    </source>
</evidence>
<dbReference type="EMBL" id="MU128956">
    <property type="protein sequence ID" value="KAF9514850.1"/>
    <property type="molecule type" value="Genomic_DNA"/>
</dbReference>
<keyword evidence="3" id="KW-1185">Reference proteome</keyword>
<dbReference type="Proteomes" id="UP000886523">
    <property type="component" value="Unassembled WGS sequence"/>
</dbReference>
<dbReference type="AlphaFoldDB" id="A0A9P6AZR2"/>
<evidence type="ECO:0000313" key="3">
    <source>
        <dbReference type="Proteomes" id="UP000886523"/>
    </source>
</evidence>
<name>A0A9P6AZR2_9AGAM</name>
<organism evidence="2 3">
    <name type="scientific">Hydnum rufescens UP504</name>
    <dbReference type="NCBI Taxonomy" id="1448309"/>
    <lineage>
        <taxon>Eukaryota</taxon>
        <taxon>Fungi</taxon>
        <taxon>Dikarya</taxon>
        <taxon>Basidiomycota</taxon>
        <taxon>Agaricomycotina</taxon>
        <taxon>Agaricomycetes</taxon>
        <taxon>Cantharellales</taxon>
        <taxon>Hydnaceae</taxon>
        <taxon>Hydnum</taxon>
    </lineage>
</organism>
<feature type="region of interest" description="Disordered" evidence="1">
    <location>
        <begin position="73"/>
        <end position="150"/>
    </location>
</feature>
<protein>
    <submittedName>
        <fullName evidence="2">Uncharacterized protein</fullName>
    </submittedName>
</protein>
<comment type="caution">
    <text evidence="2">The sequence shown here is derived from an EMBL/GenBank/DDBJ whole genome shotgun (WGS) entry which is preliminary data.</text>
</comment>
<evidence type="ECO:0000256" key="1">
    <source>
        <dbReference type="SAM" id="MobiDB-lite"/>
    </source>
</evidence>
<proteinExistence type="predicted"/>
<gene>
    <name evidence="2" type="ORF">BS47DRAFT_1361416</name>
</gene>
<reference evidence="2" key="1">
    <citation type="journal article" date="2020" name="Nat. Commun.">
        <title>Large-scale genome sequencing of mycorrhizal fungi provides insights into the early evolution of symbiotic traits.</title>
        <authorList>
            <person name="Miyauchi S."/>
            <person name="Kiss E."/>
            <person name="Kuo A."/>
            <person name="Drula E."/>
            <person name="Kohler A."/>
            <person name="Sanchez-Garcia M."/>
            <person name="Morin E."/>
            <person name="Andreopoulos B."/>
            <person name="Barry K.W."/>
            <person name="Bonito G."/>
            <person name="Buee M."/>
            <person name="Carver A."/>
            <person name="Chen C."/>
            <person name="Cichocki N."/>
            <person name="Clum A."/>
            <person name="Culley D."/>
            <person name="Crous P.W."/>
            <person name="Fauchery L."/>
            <person name="Girlanda M."/>
            <person name="Hayes R.D."/>
            <person name="Keri Z."/>
            <person name="LaButti K."/>
            <person name="Lipzen A."/>
            <person name="Lombard V."/>
            <person name="Magnuson J."/>
            <person name="Maillard F."/>
            <person name="Murat C."/>
            <person name="Nolan M."/>
            <person name="Ohm R.A."/>
            <person name="Pangilinan J."/>
            <person name="Pereira M.F."/>
            <person name="Perotto S."/>
            <person name="Peter M."/>
            <person name="Pfister S."/>
            <person name="Riley R."/>
            <person name="Sitrit Y."/>
            <person name="Stielow J.B."/>
            <person name="Szollosi G."/>
            <person name="Zifcakova L."/>
            <person name="Stursova M."/>
            <person name="Spatafora J.W."/>
            <person name="Tedersoo L."/>
            <person name="Vaario L.M."/>
            <person name="Yamada A."/>
            <person name="Yan M."/>
            <person name="Wang P."/>
            <person name="Xu J."/>
            <person name="Bruns T."/>
            <person name="Baldrian P."/>
            <person name="Vilgalys R."/>
            <person name="Dunand C."/>
            <person name="Henrissat B."/>
            <person name="Grigoriev I.V."/>
            <person name="Hibbett D."/>
            <person name="Nagy L.G."/>
            <person name="Martin F.M."/>
        </authorList>
    </citation>
    <scope>NUCLEOTIDE SEQUENCE</scope>
    <source>
        <strain evidence="2">UP504</strain>
    </source>
</reference>
<sequence>MNPTVQKDPAIHMNDAICVGVPKPPHETAVSPPTPVYQFKQNCMSPYKPPHQHEGPNMSTTCLLEWVCGTKRSHNQHHPSPNTPPPEPPSDKNPHTLPHTHSSGCGTKRLCNQHHPSPNAPSPEPSSNKNPCTHVLTSNQTPYDPPHDKPGMSLYRPHCPCERQNVVPHTRWSRLCNTHHLIPNAPPIVQEKQPHRLLLGAWLGPQGPQGLISS</sequence>